<dbReference type="InterPro" id="IPR053146">
    <property type="entry name" value="QDO-like"/>
</dbReference>
<dbReference type="Pfam" id="PF07883">
    <property type="entry name" value="Cupin_2"/>
    <property type="match status" value="1"/>
</dbReference>
<dbReference type="Gene3D" id="2.60.120.10">
    <property type="entry name" value="Jelly Rolls"/>
    <property type="match status" value="1"/>
</dbReference>
<feature type="domain" description="Cupin type-2" evidence="1">
    <location>
        <begin position="56"/>
        <end position="121"/>
    </location>
</feature>
<dbReference type="InterPro" id="IPR013096">
    <property type="entry name" value="Cupin_2"/>
</dbReference>
<comment type="caution">
    <text evidence="2">The sequence shown here is derived from an EMBL/GenBank/DDBJ whole genome shotgun (WGS) entry which is preliminary data.</text>
</comment>
<dbReference type="PANTHER" id="PTHR36440:SF1">
    <property type="entry name" value="PUTATIVE (AFU_ORTHOLOGUE AFUA_8G07350)-RELATED"/>
    <property type="match status" value="1"/>
</dbReference>
<evidence type="ECO:0000313" key="2">
    <source>
        <dbReference type="EMBL" id="GGH24289.1"/>
    </source>
</evidence>
<protein>
    <recommendedName>
        <fullName evidence="1">Cupin type-2 domain-containing protein</fullName>
    </recommendedName>
</protein>
<dbReference type="SUPFAM" id="SSF51182">
    <property type="entry name" value="RmlC-like cupins"/>
    <property type="match status" value="1"/>
</dbReference>
<evidence type="ECO:0000313" key="3">
    <source>
        <dbReference type="Proteomes" id="UP000600214"/>
    </source>
</evidence>
<organism evidence="2 3">
    <name type="scientific">Dyadobacter endophyticus</name>
    <dbReference type="NCBI Taxonomy" id="1749036"/>
    <lineage>
        <taxon>Bacteria</taxon>
        <taxon>Pseudomonadati</taxon>
        <taxon>Bacteroidota</taxon>
        <taxon>Cytophagia</taxon>
        <taxon>Cytophagales</taxon>
        <taxon>Spirosomataceae</taxon>
        <taxon>Dyadobacter</taxon>
    </lineage>
</organism>
<evidence type="ECO:0000259" key="1">
    <source>
        <dbReference type="Pfam" id="PF07883"/>
    </source>
</evidence>
<dbReference type="PANTHER" id="PTHR36440">
    <property type="entry name" value="PUTATIVE (AFU_ORTHOLOGUE AFUA_8G07350)-RELATED"/>
    <property type="match status" value="1"/>
</dbReference>
<dbReference type="InterPro" id="IPR011051">
    <property type="entry name" value="RmlC_Cupin_sf"/>
</dbReference>
<dbReference type="InterPro" id="IPR014710">
    <property type="entry name" value="RmlC-like_jellyroll"/>
</dbReference>
<accession>A0ABQ1YFG8</accession>
<name>A0ABQ1YFG8_9BACT</name>
<keyword evidence="3" id="KW-1185">Reference proteome</keyword>
<dbReference type="EMBL" id="BMIA01000001">
    <property type="protein sequence ID" value="GGH24289.1"/>
    <property type="molecule type" value="Genomic_DNA"/>
</dbReference>
<dbReference type="Proteomes" id="UP000600214">
    <property type="component" value="Unassembled WGS sequence"/>
</dbReference>
<gene>
    <name evidence="2" type="ORF">GCM10007423_07610</name>
</gene>
<reference evidence="3" key="1">
    <citation type="journal article" date="2019" name="Int. J. Syst. Evol. Microbiol.">
        <title>The Global Catalogue of Microorganisms (GCM) 10K type strain sequencing project: providing services to taxonomists for standard genome sequencing and annotation.</title>
        <authorList>
            <consortium name="The Broad Institute Genomics Platform"/>
            <consortium name="The Broad Institute Genome Sequencing Center for Infectious Disease"/>
            <person name="Wu L."/>
            <person name="Ma J."/>
        </authorList>
    </citation>
    <scope>NUCLEOTIDE SEQUENCE [LARGE SCALE GENOMIC DNA]</scope>
    <source>
        <strain evidence="3">CGMCC 1.15288</strain>
    </source>
</reference>
<proteinExistence type="predicted"/>
<sequence>MTNAMKNKTDFLSDTLENKAVLFAAGEGKMLTMGGNSITFKVTSDISNDQLGVYEIQLAPATIGARLHYHRFMDETFIVRKGTLTIDLADGPVLAQEGAVVYVPRMTAHGFSNQSGDDVVINLIFNPGQQREGFFYGLKSILTEPVIDAAKYLKLYQKYDSFPVDVQNMLPVGPPQ</sequence>